<dbReference type="Proteomes" id="UP001221142">
    <property type="component" value="Unassembled WGS sequence"/>
</dbReference>
<feature type="compositionally biased region" description="Polar residues" evidence="1">
    <location>
        <begin position="392"/>
        <end position="403"/>
    </location>
</feature>
<feature type="transmembrane region" description="Helical" evidence="2">
    <location>
        <begin position="338"/>
        <end position="361"/>
    </location>
</feature>
<feature type="compositionally biased region" description="Pro residues" evidence="1">
    <location>
        <begin position="422"/>
        <end position="448"/>
    </location>
</feature>
<evidence type="ECO:0000313" key="3">
    <source>
        <dbReference type="EMBL" id="KAJ7610922.1"/>
    </source>
</evidence>
<keyword evidence="2" id="KW-0472">Membrane</keyword>
<evidence type="ECO:0000256" key="2">
    <source>
        <dbReference type="SAM" id="Phobius"/>
    </source>
</evidence>
<dbReference type="Gene3D" id="2.60.120.260">
    <property type="entry name" value="Galactose-binding domain-like"/>
    <property type="match status" value="2"/>
</dbReference>
<comment type="caution">
    <text evidence="3">The sequence shown here is derived from an EMBL/GenBank/DDBJ whole genome shotgun (WGS) entry which is preliminary data.</text>
</comment>
<protein>
    <recommendedName>
        <fullName evidence="5">Transmembrane protein</fullName>
    </recommendedName>
</protein>
<keyword evidence="4" id="KW-1185">Reference proteome</keyword>
<organism evidence="3 4">
    <name type="scientific">Roridomyces roridus</name>
    <dbReference type="NCBI Taxonomy" id="1738132"/>
    <lineage>
        <taxon>Eukaryota</taxon>
        <taxon>Fungi</taxon>
        <taxon>Dikarya</taxon>
        <taxon>Basidiomycota</taxon>
        <taxon>Agaricomycotina</taxon>
        <taxon>Agaricomycetes</taxon>
        <taxon>Agaricomycetidae</taxon>
        <taxon>Agaricales</taxon>
        <taxon>Marasmiineae</taxon>
        <taxon>Mycenaceae</taxon>
        <taxon>Roridomyces</taxon>
    </lineage>
</organism>
<evidence type="ECO:0000256" key="1">
    <source>
        <dbReference type="SAM" id="MobiDB-lite"/>
    </source>
</evidence>
<dbReference type="AlphaFoldDB" id="A0AAD7F9Q9"/>
<keyword evidence="2" id="KW-1133">Transmembrane helix</keyword>
<gene>
    <name evidence="3" type="ORF">FB45DRAFT_1066100</name>
</gene>
<feature type="region of interest" description="Disordered" evidence="1">
    <location>
        <begin position="392"/>
        <end position="454"/>
    </location>
</feature>
<sequence>MALWNFTLDDTSTFFNYREFTSTLSKPHFLTSQVPLLEADGSNSGLSNGWVPWYSDSGYLSSNGQGGSGTSYHRTSRSGASVSLTFHGTAVELYGISNGSYNVTLDNSPYQPQGITLIDGLLASISNLIEGIHTVTLAAAPTSPSQQLAFDGAVVFTPLVNDQVPTEAFYDNTDKTMLQYTGNWSSATAPDIPNATVTHPWQETFSAGASVSMDIALGAVGLSLHGLADWGNWLYTSLDGGPTNTYNCSTFWKVPDALLYFQGGLDPSKNHTITLTNMNDGMKLALNSMRLYRINVDAAAPATSASTSVPGSGSVSSSTPPSASSTSRISAQHSSVKAGIIAGPIVAVVLLAFACICYSWWRRQSRPSRHTLLPIIAIPHTIPDMAGVTPYSIHSSTIPTPSRESSDGRSLPAKTRRKPSSRAPPSPPPPPPPPPQPAPAPAPAPPSGPDIDLIIELIAQRIDRARGHGVDSSAPPEYSD</sequence>
<evidence type="ECO:0000313" key="4">
    <source>
        <dbReference type="Proteomes" id="UP001221142"/>
    </source>
</evidence>
<dbReference type="EMBL" id="JARKIF010000034">
    <property type="protein sequence ID" value="KAJ7610922.1"/>
    <property type="molecule type" value="Genomic_DNA"/>
</dbReference>
<evidence type="ECO:0008006" key="5">
    <source>
        <dbReference type="Google" id="ProtNLM"/>
    </source>
</evidence>
<accession>A0AAD7F9Q9</accession>
<proteinExistence type="predicted"/>
<name>A0AAD7F9Q9_9AGAR</name>
<feature type="region of interest" description="Disordered" evidence="1">
    <location>
        <begin position="304"/>
        <end position="327"/>
    </location>
</feature>
<keyword evidence="2" id="KW-0812">Transmembrane</keyword>
<reference evidence="3" key="1">
    <citation type="submission" date="2023-03" db="EMBL/GenBank/DDBJ databases">
        <title>Massive genome expansion in bonnet fungi (Mycena s.s.) driven by repeated elements and novel gene families across ecological guilds.</title>
        <authorList>
            <consortium name="Lawrence Berkeley National Laboratory"/>
            <person name="Harder C.B."/>
            <person name="Miyauchi S."/>
            <person name="Viragh M."/>
            <person name="Kuo A."/>
            <person name="Thoen E."/>
            <person name="Andreopoulos B."/>
            <person name="Lu D."/>
            <person name="Skrede I."/>
            <person name="Drula E."/>
            <person name="Henrissat B."/>
            <person name="Morin E."/>
            <person name="Kohler A."/>
            <person name="Barry K."/>
            <person name="LaButti K."/>
            <person name="Morin E."/>
            <person name="Salamov A."/>
            <person name="Lipzen A."/>
            <person name="Mereny Z."/>
            <person name="Hegedus B."/>
            <person name="Baldrian P."/>
            <person name="Stursova M."/>
            <person name="Weitz H."/>
            <person name="Taylor A."/>
            <person name="Grigoriev I.V."/>
            <person name="Nagy L.G."/>
            <person name="Martin F."/>
            <person name="Kauserud H."/>
        </authorList>
    </citation>
    <scope>NUCLEOTIDE SEQUENCE</scope>
    <source>
        <strain evidence="3">9284</strain>
    </source>
</reference>